<evidence type="ECO:0000313" key="2">
    <source>
        <dbReference type="EMBL" id="CAE7229034.1"/>
    </source>
</evidence>
<gene>
    <name evidence="2" type="ORF">SNAT2548_LOCUS9182</name>
</gene>
<reference evidence="2" key="1">
    <citation type="submission" date="2021-02" db="EMBL/GenBank/DDBJ databases">
        <authorList>
            <person name="Dougan E. K."/>
            <person name="Rhodes N."/>
            <person name="Thang M."/>
            <person name="Chan C."/>
        </authorList>
    </citation>
    <scope>NUCLEOTIDE SEQUENCE</scope>
</reference>
<dbReference type="Proteomes" id="UP000604046">
    <property type="component" value="Unassembled WGS sequence"/>
</dbReference>
<organism evidence="2 3">
    <name type="scientific">Symbiodinium natans</name>
    <dbReference type="NCBI Taxonomy" id="878477"/>
    <lineage>
        <taxon>Eukaryota</taxon>
        <taxon>Sar</taxon>
        <taxon>Alveolata</taxon>
        <taxon>Dinophyceae</taxon>
        <taxon>Suessiales</taxon>
        <taxon>Symbiodiniaceae</taxon>
        <taxon>Symbiodinium</taxon>
    </lineage>
</organism>
<protein>
    <submittedName>
        <fullName evidence="2">Uncharacterized protein</fullName>
    </submittedName>
</protein>
<dbReference type="AlphaFoldDB" id="A0A812KJ90"/>
<proteinExistence type="predicted"/>
<comment type="caution">
    <text evidence="2">The sequence shown here is derived from an EMBL/GenBank/DDBJ whole genome shotgun (WGS) entry which is preliminary data.</text>
</comment>
<sequence>MKRRVFPRPGSLDSGGKKCKLEPAQEGHEEAASSESAAAPSQADLMQSQHSHDTSWAAENWAPDSEWEETCSKLETDVKTEEDDTSALAPELPWQGFGDVTEEYTAEYTMPKEEETQEPCETGTASKPRQQMSKKDLTAADIIQRIKTGDFESLAERMEIGIRDSDWERMYARTAVVDFLRRYNNNYCEQLFYFELQRAGHGCHATLVTRGFYNRRFESGFSTCASPLAAKRAAEQAACQAFKLDLEVNEVRRRLPPSMKDIRNFFALGRVQKEELRALGFDSASVQLDIMKSIYNGLRKLGCLTSLWDRNSADW</sequence>
<keyword evidence="3" id="KW-1185">Reference proteome</keyword>
<dbReference type="OrthoDB" id="445449at2759"/>
<dbReference type="EMBL" id="CAJNDS010000702">
    <property type="protein sequence ID" value="CAE7229034.1"/>
    <property type="molecule type" value="Genomic_DNA"/>
</dbReference>
<feature type="compositionally biased region" description="Low complexity" evidence="1">
    <location>
        <begin position="33"/>
        <end position="43"/>
    </location>
</feature>
<feature type="region of interest" description="Disordered" evidence="1">
    <location>
        <begin position="1"/>
        <end position="92"/>
    </location>
</feature>
<name>A0A812KJ90_9DINO</name>
<feature type="region of interest" description="Disordered" evidence="1">
    <location>
        <begin position="112"/>
        <end position="134"/>
    </location>
</feature>
<evidence type="ECO:0000256" key="1">
    <source>
        <dbReference type="SAM" id="MobiDB-lite"/>
    </source>
</evidence>
<feature type="compositionally biased region" description="Basic and acidic residues" evidence="1">
    <location>
        <begin position="70"/>
        <end position="79"/>
    </location>
</feature>
<evidence type="ECO:0000313" key="3">
    <source>
        <dbReference type="Proteomes" id="UP000604046"/>
    </source>
</evidence>
<feature type="compositionally biased region" description="Basic and acidic residues" evidence="1">
    <location>
        <begin position="15"/>
        <end position="31"/>
    </location>
</feature>
<accession>A0A812KJ90</accession>